<comment type="caution">
    <text evidence="1">The sequence shown here is derived from an EMBL/GenBank/DDBJ whole genome shotgun (WGS) entry which is preliminary data.</text>
</comment>
<keyword evidence="2" id="KW-1185">Reference proteome</keyword>
<dbReference type="RefSeq" id="WP_250872422.1">
    <property type="nucleotide sequence ID" value="NZ_JALXFV010000002.1"/>
</dbReference>
<dbReference type="Proteomes" id="UP001597187">
    <property type="component" value="Unassembled WGS sequence"/>
</dbReference>
<accession>A0ABD6AU36</accession>
<evidence type="ECO:0000313" key="2">
    <source>
        <dbReference type="Proteomes" id="UP001597187"/>
    </source>
</evidence>
<gene>
    <name evidence="1" type="ORF">ACFSBT_04015</name>
</gene>
<proteinExistence type="predicted"/>
<organism evidence="1 2">
    <name type="scientific">Halomarina rubra</name>
    <dbReference type="NCBI Taxonomy" id="2071873"/>
    <lineage>
        <taxon>Archaea</taxon>
        <taxon>Methanobacteriati</taxon>
        <taxon>Methanobacteriota</taxon>
        <taxon>Stenosarchaea group</taxon>
        <taxon>Halobacteria</taxon>
        <taxon>Halobacteriales</taxon>
        <taxon>Natronomonadaceae</taxon>
        <taxon>Halomarina</taxon>
    </lineage>
</organism>
<evidence type="ECO:0000313" key="1">
    <source>
        <dbReference type="EMBL" id="MFD1512444.1"/>
    </source>
</evidence>
<name>A0ABD6AU36_9EURY</name>
<reference evidence="1 2" key="1">
    <citation type="journal article" date="2019" name="Int. J. Syst. Evol. Microbiol.">
        <title>The Global Catalogue of Microorganisms (GCM) 10K type strain sequencing project: providing services to taxonomists for standard genome sequencing and annotation.</title>
        <authorList>
            <consortium name="The Broad Institute Genomics Platform"/>
            <consortium name="The Broad Institute Genome Sequencing Center for Infectious Disease"/>
            <person name="Wu L."/>
            <person name="Ma J."/>
        </authorList>
    </citation>
    <scope>NUCLEOTIDE SEQUENCE [LARGE SCALE GENOMIC DNA]</scope>
    <source>
        <strain evidence="1 2">CGMCC 1.12563</strain>
    </source>
</reference>
<protein>
    <submittedName>
        <fullName evidence="1">Uncharacterized protein</fullName>
    </submittedName>
</protein>
<sequence>MPNHSLAADEGLRVPSDPTRVFKCVVASNDLVCQECYRRLVQREAFDHETGYSNRDILAFVDEEIPEESTRFDILDREYYLRERIADRLERATSEHGTTAACWNCGTTSPRRSPPTRSAVEARRAATGLTVTLDEYGVDHDWVRLVDEVEELKRTPRYAGNDFETFRAAVAASIGAVHR</sequence>
<dbReference type="AlphaFoldDB" id="A0ABD6AU36"/>
<dbReference type="EMBL" id="JBHUDC010000002">
    <property type="protein sequence ID" value="MFD1512444.1"/>
    <property type="molecule type" value="Genomic_DNA"/>
</dbReference>